<dbReference type="Proteomes" id="UP000192320">
    <property type="component" value="Unassembled WGS sequence"/>
</dbReference>
<accession>A0AA91M6E9</accession>
<dbReference type="InterPro" id="IPR050627">
    <property type="entry name" value="Nitroreductase/BluB"/>
</dbReference>
<reference evidence="1 2" key="1">
    <citation type="submission" date="2017-02" db="EMBL/GenBank/DDBJ databases">
        <title>The new phylogeny of genus Mycobacterium.</title>
        <authorList>
            <person name="Tortoli E."/>
            <person name="Trovato A."/>
            <person name="Cirillo D.M."/>
        </authorList>
    </citation>
    <scope>NUCLEOTIDE SEQUENCE [LARGE SCALE GENOMIC DNA]</scope>
    <source>
        <strain evidence="1 2">DSM 45633</strain>
    </source>
</reference>
<dbReference type="NCBIfam" id="NF047509">
    <property type="entry name" value="Rv3131_FMN_oxido"/>
    <property type="match status" value="1"/>
</dbReference>
<organism evidence="1 2">
    <name type="scientific">Mycolicibacter minnesotensis</name>
    <dbReference type="NCBI Taxonomy" id="1118379"/>
    <lineage>
        <taxon>Bacteria</taxon>
        <taxon>Bacillati</taxon>
        <taxon>Actinomycetota</taxon>
        <taxon>Actinomycetes</taxon>
        <taxon>Mycobacteriales</taxon>
        <taxon>Mycobacteriaceae</taxon>
        <taxon>Mycolicibacter</taxon>
    </lineage>
</organism>
<protein>
    <submittedName>
        <fullName evidence="1">NAD(P)H nitroreductase</fullName>
    </submittedName>
</protein>
<dbReference type="GO" id="GO:0016491">
    <property type="term" value="F:oxidoreductase activity"/>
    <property type="evidence" value="ECO:0007669"/>
    <property type="project" value="InterPro"/>
</dbReference>
<dbReference type="PANTHER" id="PTHR23026">
    <property type="entry name" value="NADPH NITROREDUCTASE"/>
    <property type="match status" value="1"/>
</dbReference>
<dbReference type="RefSeq" id="WP_083024772.1">
    <property type="nucleotide sequence ID" value="NZ_AP022589.1"/>
</dbReference>
<evidence type="ECO:0000313" key="1">
    <source>
        <dbReference type="EMBL" id="ORB01638.1"/>
    </source>
</evidence>
<dbReference type="InterPro" id="IPR000415">
    <property type="entry name" value="Nitroreductase-like"/>
</dbReference>
<proteinExistence type="predicted"/>
<evidence type="ECO:0000313" key="2">
    <source>
        <dbReference type="Proteomes" id="UP000192320"/>
    </source>
</evidence>
<sequence>MSASRTTVTTIRNALSAAGRAPSLHNIQPWRWVLDADELRLYLDRSRVLPSDRGGREAVIGCGAALDHLRVAIAAAGMNAIIERLPNPNNPDHLASIQFTPMSYVTDGHRLRAEAIWARHSDRLPLNPPSNWAAFEPVLRSRIKEYEVQLDVLPESARARLAQASQLTESLRLYDSAYHAELHRWAVPFASSEGIPYDALTSATETQRVDVGRRFPTPHHAERRAQISEDRSMVAVLSTTTDTRVDALAAGEELSAVLLECTMAGLSTCPLTHLTEVQVARDIVETLLGTVTLPQVLVRIGTAPVAEDIAPRTPRRPLDDVLTVLDG</sequence>
<comment type="caution">
    <text evidence="1">The sequence shown here is derived from an EMBL/GenBank/DDBJ whole genome shotgun (WGS) entry which is preliminary data.</text>
</comment>
<dbReference type="AlphaFoldDB" id="A0AA91M6E9"/>
<keyword evidence="2" id="KW-1185">Reference proteome</keyword>
<gene>
    <name evidence="1" type="ORF">BST33_08230</name>
</gene>
<name>A0AA91M6E9_9MYCO</name>
<dbReference type="PANTHER" id="PTHR23026:SF123">
    <property type="entry name" value="NAD(P)H NITROREDUCTASE RV3131-RELATED"/>
    <property type="match status" value="1"/>
</dbReference>
<dbReference type="EMBL" id="MVHZ01000006">
    <property type="protein sequence ID" value="ORB01638.1"/>
    <property type="molecule type" value="Genomic_DNA"/>
</dbReference>
<dbReference type="SUPFAM" id="SSF55469">
    <property type="entry name" value="FMN-dependent nitroreductase-like"/>
    <property type="match status" value="2"/>
</dbReference>
<dbReference type="Gene3D" id="3.40.109.10">
    <property type="entry name" value="NADH Oxidase"/>
    <property type="match status" value="1"/>
</dbReference>